<feature type="region of interest" description="Disordered" evidence="1">
    <location>
        <begin position="630"/>
        <end position="653"/>
    </location>
</feature>
<gene>
    <name evidence="3" type="ORF">OVA965_LOCUS16047</name>
    <name evidence="4" type="ORF">TMI583_LOCUS16056</name>
</gene>
<dbReference type="PANTHER" id="PTHR21634:SF9">
    <property type="entry name" value="RE13835P"/>
    <property type="match status" value="1"/>
</dbReference>
<reference evidence="3" key="1">
    <citation type="submission" date="2021-02" db="EMBL/GenBank/DDBJ databases">
        <authorList>
            <person name="Nowell W R."/>
        </authorList>
    </citation>
    <scope>NUCLEOTIDE SEQUENCE</scope>
</reference>
<dbReference type="GO" id="GO:0051087">
    <property type="term" value="F:protein-folding chaperone binding"/>
    <property type="evidence" value="ECO:0007669"/>
    <property type="project" value="TreeGrafter"/>
</dbReference>
<dbReference type="InterPro" id="IPR037545">
    <property type="entry name" value="DENN_FNIP1/2"/>
</dbReference>
<dbReference type="AlphaFoldDB" id="A0A8S2E2H2"/>
<protein>
    <recommendedName>
        <fullName evidence="2">UDENN FNIP1/2-type domain-containing protein</fullName>
    </recommendedName>
</protein>
<dbReference type="PROSITE" id="PS51836">
    <property type="entry name" value="DENN_FNIP12"/>
    <property type="match status" value="1"/>
</dbReference>
<evidence type="ECO:0000313" key="5">
    <source>
        <dbReference type="Proteomes" id="UP000677228"/>
    </source>
</evidence>
<evidence type="ECO:0000313" key="4">
    <source>
        <dbReference type="EMBL" id="CAF3800422.1"/>
    </source>
</evidence>
<name>A0A8S2E2H2_9BILA</name>
<comment type="caution">
    <text evidence="3">The sequence shown here is derived from an EMBL/GenBank/DDBJ whole genome shotgun (WGS) entry which is preliminary data.</text>
</comment>
<accession>A0A8S2E2H2</accession>
<evidence type="ECO:0000259" key="2">
    <source>
        <dbReference type="PROSITE" id="PS51836"/>
    </source>
</evidence>
<dbReference type="Proteomes" id="UP000677228">
    <property type="component" value="Unassembled WGS sequence"/>
</dbReference>
<evidence type="ECO:0000313" key="3">
    <source>
        <dbReference type="EMBL" id="CAF1032186.1"/>
    </source>
</evidence>
<dbReference type="Proteomes" id="UP000682733">
    <property type="component" value="Unassembled WGS sequence"/>
</dbReference>
<dbReference type="PRINTS" id="PR02073">
    <property type="entry name" value="FOLLICULNIP1"/>
</dbReference>
<feature type="region of interest" description="Disordered" evidence="1">
    <location>
        <begin position="953"/>
        <end position="974"/>
    </location>
</feature>
<dbReference type="Pfam" id="PF14637">
    <property type="entry name" value="FNIP_M"/>
    <property type="match status" value="1"/>
</dbReference>
<dbReference type="GO" id="GO:0005737">
    <property type="term" value="C:cytoplasm"/>
    <property type="evidence" value="ECO:0007669"/>
    <property type="project" value="UniProtKB-ARBA"/>
</dbReference>
<dbReference type="InterPro" id="IPR026156">
    <property type="entry name" value="FNIP_fam"/>
</dbReference>
<dbReference type="EMBL" id="CAJOBA010007365">
    <property type="protein sequence ID" value="CAF3800422.1"/>
    <property type="molecule type" value="Genomic_DNA"/>
</dbReference>
<dbReference type="InterPro" id="IPR028086">
    <property type="entry name" value="FNIP_C_dom"/>
</dbReference>
<dbReference type="EMBL" id="CAJNOK010007354">
    <property type="protein sequence ID" value="CAF1032186.1"/>
    <property type="molecule type" value="Genomic_DNA"/>
</dbReference>
<organism evidence="3 5">
    <name type="scientific">Didymodactylos carnosus</name>
    <dbReference type="NCBI Taxonomy" id="1234261"/>
    <lineage>
        <taxon>Eukaryota</taxon>
        <taxon>Metazoa</taxon>
        <taxon>Spiralia</taxon>
        <taxon>Gnathifera</taxon>
        <taxon>Rotifera</taxon>
        <taxon>Eurotatoria</taxon>
        <taxon>Bdelloidea</taxon>
        <taxon>Philodinida</taxon>
        <taxon>Philodinidae</taxon>
        <taxon>Didymodactylos</taxon>
    </lineage>
</organism>
<dbReference type="Pfam" id="PF14638">
    <property type="entry name" value="FNIP_C"/>
    <property type="match status" value="1"/>
</dbReference>
<sequence>MTLRLPGFIKYLSVFVMVLAVLYKYEIDQQSHQNTLLIRKTANIQSNRNHIYNVITNVEKYATWYPNVIRVENIQIMQHKVHNHEGEKYLLITKLPIIGEISSTLIVETDNRPKHFVFTVDSWLSEINSIEVMENVKDSNSTTLEWNVYSKRRSILFQNYTYYETMNLLNRVFGTTTPIPRKSTLSASNPSACTLKWIPPEFNPENIRLIIYVDSDEGGLHLLFDSKTLRIIVPNQQQQQQEDASKLTKPPNDGRIYADYIFGSMPLLFKEAGMKIHTSKSPSQIMMSRVFAVKQSLRPPTLNSVQSMEERPLINPVKDKDEGYSSLPAPNSIIRSWSSNASVVSSASGIDLLGEELTSQKFGRLYRRYIKCINRTTRQTKPRQVIHFEQFFCTHAPLIERHFYRIMVAAENNITDKNAFAPAVLEKYMAFKDEINILYTRPRLLSPAWYNFTQEQQTTSKRRLFAEDLCAIIEMFTAPKFGNFLNCVLSALLSYQLSWLSTVAPSRVKSKYHFLSKNKADYTGLLQQIYQYSPLWAQLIDLYSAYGQPPCICRTIIVGTDPTLVSRLLYLLSYFIRPSYLTYQEQNYSLVTTNNNVKQTENDNTNNYTELKKKMSDLITQATQIQNVDPFSPVQSDDEDSQNNDNNNDDFYNNLTEDEQLEQESFHQPQLTEQQQYYQLEFSTYNGDDTSLSSTNDVNEQEIQDLLNTLIIQIEQIQCRNEQKTLINSNSSYTPKKIEQKTKLSNTIYRTSTPSDNNQQQQQTITNKLTKRIMLMPLFEPQPVTKTYDENGTSGTSTELYVLMNYHKDLALSLIGSLSTVYSSDFILQGIELHSPESLLKLRQTIINQLRHDIEDGGAFLSDEAIDESICLIINTDQLNVELYSSKHSNISLRQEATTVIQTLIEQIKMKIQLPADFFVLNLEDYLQEIYFLALAVLKYMKTLDDKATHRDISRQESNTSLATSSSTAKSDNDNKISIQSSHISTVSPSETTKRRSTIIQTNYLKNSSSIVCEVMEKFHLKRSDWLFLKNILKLLEDEQFHIGE</sequence>
<dbReference type="GO" id="GO:0042030">
    <property type="term" value="F:ATPase inhibitor activity"/>
    <property type="evidence" value="ECO:0007669"/>
    <property type="project" value="TreeGrafter"/>
</dbReference>
<feature type="compositionally biased region" description="Low complexity" evidence="1">
    <location>
        <begin position="643"/>
        <end position="653"/>
    </location>
</feature>
<feature type="domain" description="UDENN FNIP1/2-type" evidence="2">
    <location>
        <begin position="202"/>
        <end position="983"/>
    </location>
</feature>
<dbReference type="InterPro" id="IPR028085">
    <property type="entry name" value="FNIP_mid_dom"/>
</dbReference>
<feature type="compositionally biased region" description="Low complexity" evidence="1">
    <location>
        <begin position="958"/>
        <end position="970"/>
    </location>
</feature>
<evidence type="ECO:0000256" key="1">
    <source>
        <dbReference type="SAM" id="MobiDB-lite"/>
    </source>
</evidence>
<dbReference type="PANTHER" id="PTHR21634">
    <property type="entry name" value="RE13835P"/>
    <property type="match status" value="1"/>
</dbReference>
<proteinExistence type="predicted"/>